<accession>A0ACC1RPF5</accession>
<sequence length="77" mass="8430">MQSSKSNGMEFTGRPQSDQSDQYQWLMFPALGSRPTANRRRDGMLLAAGAQDIAQYHLLPAMKFNVQVGGNGNSNAL</sequence>
<dbReference type="Proteomes" id="UP001148662">
    <property type="component" value="Unassembled WGS sequence"/>
</dbReference>
<dbReference type="EMBL" id="JANHOG010002495">
    <property type="protein sequence ID" value="KAJ3522856.1"/>
    <property type="molecule type" value="Genomic_DNA"/>
</dbReference>
<protein>
    <submittedName>
        <fullName evidence="1">Uncharacterized protein</fullName>
    </submittedName>
</protein>
<evidence type="ECO:0000313" key="2">
    <source>
        <dbReference type="Proteomes" id="UP001148662"/>
    </source>
</evidence>
<keyword evidence="2" id="KW-1185">Reference proteome</keyword>
<organism evidence="1 2">
    <name type="scientific">Phlebia brevispora</name>
    <dbReference type="NCBI Taxonomy" id="194682"/>
    <lineage>
        <taxon>Eukaryota</taxon>
        <taxon>Fungi</taxon>
        <taxon>Dikarya</taxon>
        <taxon>Basidiomycota</taxon>
        <taxon>Agaricomycotina</taxon>
        <taxon>Agaricomycetes</taxon>
        <taxon>Polyporales</taxon>
        <taxon>Meruliaceae</taxon>
        <taxon>Phlebia</taxon>
    </lineage>
</organism>
<name>A0ACC1RPF5_9APHY</name>
<proteinExistence type="predicted"/>
<evidence type="ECO:0000313" key="1">
    <source>
        <dbReference type="EMBL" id="KAJ3522856.1"/>
    </source>
</evidence>
<comment type="caution">
    <text evidence="1">The sequence shown here is derived from an EMBL/GenBank/DDBJ whole genome shotgun (WGS) entry which is preliminary data.</text>
</comment>
<gene>
    <name evidence="1" type="ORF">NM688_g8812</name>
</gene>
<reference evidence="1" key="1">
    <citation type="submission" date="2022-07" db="EMBL/GenBank/DDBJ databases">
        <title>Genome Sequence of Phlebia brevispora.</title>
        <authorList>
            <person name="Buettner E."/>
        </authorList>
    </citation>
    <scope>NUCLEOTIDE SEQUENCE</scope>
    <source>
        <strain evidence="1">MPL23</strain>
    </source>
</reference>